<sequence length="166" mass="18353">MPAKEKERSAEAKKGKKNGSNDKTPKASTLAKLKEKKDEKETPTALSSEHQSDNEGPPKSKTKTTGGIFTNSDNSTPTAIMPIVGEFGGERKVSAVLTALTEKEKKEAEKKFPMEEDIDDHPDYDTLQYADKKDVFKTGFTSKGVRIEKEEPKMKLRPGDSAYLDD</sequence>
<dbReference type="WBParaSite" id="MhA1_Contig1451.frz3.gene10">
    <property type="protein sequence ID" value="MhA1_Contig1451.frz3.gene10"/>
    <property type="gene ID" value="MhA1_Contig1451.frz3.gene10"/>
</dbReference>
<feature type="region of interest" description="Disordered" evidence="1">
    <location>
        <begin position="1"/>
        <end position="77"/>
    </location>
</feature>
<name>A0A1I8B6Z8_MELHA</name>
<accession>A0A1I8B6Z8</accession>
<dbReference type="Proteomes" id="UP000095281">
    <property type="component" value="Unplaced"/>
</dbReference>
<feature type="compositionally biased region" description="Basic and acidic residues" evidence="1">
    <location>
        <begin position="104"/>
        <end position="114"/>
    </location>
</feature>
<dbReference type="AlphaFoldDB" id="A0A1I8B6Z8"/>
<feature type="compositionally biased region" description="Basic and acidic residues" evidence="1">
    <location>
        <begin position="32"/>
        <end position="42"/>
    </location>
</feature>
<feature type="region of interest" description="Disordered" evidence="1">
    <location>
        <begin position="104"/>
        <end position="125"/>
    </location>
</feature>
<organism evidence="2 3">
    <name type="scientific">Meloidogyne hapla</name>
    <name type="common">Root-knot nematode worm</name>
    <dbReference type="NCBI Taxonomy" id="6305"/>
    <lineage>
        <taxon>Eukaryota</taxon>
        <taxon>Metazoa</taxon>
        <taxon>Ecdysozoa</taxon>
        <taxon>Nematoda</taxon>
        <taxon>Chromadorea</taxon>
        <taxon>Rhabditida</taxon>
        <taxon>Tylenchina</taxon>
        <taxon>Tylenchomorpha</taxon>
        <taxon>Tylenchoidea</taxon>
        <taxon>Meloidogynidae</taxon>
        <taxon>Meloidogyninae</taxon>
        <taxon>Meloidogyne</taxon>
    </lineage>
</organism>
<evidence type="ECO:0000313" key="2">
    <source>
        <dbReference type="Proteomes" id="UP000095281"/>
    </source>
</evidence>
<feature type="compositionally biased region" description="Basic and acidic residues" evidence="1">
    <location>
        <begin position="1"/>
        <end position="25"/>
    </location>
</feature>
<keyword evidence="2" id="KW-1185">Reference proteome</keyword>
<protein>
    <submittedName>
        <fullName evidence="3">DUF4604 domain-containing protein</fullName>
    </submittedName>
</protein>
<proteinExistence type="predicted"/>
<evidence type="ECO:0000313" key="3">
    <source>
        <dbReference type="WBParaSite" id="MhA1_Contig1451.frz3.gene10"/>
    </source>
</evidence>
<evidence type="ECO:0000256" key="1">
    <source>
        <dbReference type="SAM" id="MobiDB-lite"/>
    </source>
</evidence>
<reference evidence="3" key="1">
    <citation type="submission" date="2016-11" db="UniProtKB">
        <authorList>
            <consortium name="WormBaseParasite"/>
        </authorList>
    </citation>
    <scope>IDENTIFICATION</scope>
</reference>
<feature type="compositionally biased region" description="Polar residues" evidence="1">
    <location>
        <begin position="63"/>
        <end position="77"/>
    </location>
</feature>